<feature type="repeat" description="PPR" evidence="3">
    <location>
        <begin position="244"/>
        <end position="278"/>
    </location>
</feature>
<accession>A0A678WDI5</accession>
<dbReference type="Pfam" id="PF20431">
    <property type="entry name" value="E_motif"/>
    <property type="match status" value="1"/>
</dbReference>
<dbReference type="AlphaFoldDB" id="A0A678WDI5"/>
<comment type="similarity">
    <text evidence="1">Belongs to the PPR family. PCMP-H subfamily.</text>
</comment>
<dbReference type="FunFam" id="1.25.40.10:FF:000393">
    <property type="entry name" value="Pentatricopeptide repeat-containing protein At1g20230"/>
    <property type="match status" value="1"/>
</dbReference>
<dbReference type="FunFam" id="1.25.40.10:FF:000073">
    <property type="entry name" value="Pentatricopeptide repeat-containing protein chloroplastic"/>
    <property type="match status" value="1"/>
</dbReference>
<dbReference type="FunFam" id="1.25.40.10:FF:000366">
    <property type="entry name" value="Pentatricopeptide (PPR) repeat-containing protein"/>
    <property type="match status" value="1"/>
</dbReference>
<dbReference type="NCBIfam" id="TIGR00756">
    <property type="entry name" value="PPR"/>
    <property type="match status" value="6"/>
</dbReference>
<reference evidence="5" key="1">
    <citation type="journal article" date="2018" name="Molecules">
        <title>The Pentatricopeptide Repeat Gene Family in Salvia miltiorrhiza: Genome-Wide Characterization and Expression Analysis.</title>
        <authorList>
            <person name="Li H."/>
            <person name="Li C."/>
            <person name="Deng Y."/>
            <person name="Jiang X."/>
            <person name="Lu S."/>
        </authorList>
    </citation>
    <scope>NUCLEOTIDE SEQUENCE</scope>
</reference>
<dbReference type="InterPro" id="IPR046848">
    <property type="entry name" value="E_motif"/>
</dbReference>
<feature type="repeat" description="PPR" evidence="3">
    <location>
        <begin position="380"/>
        <end position="414"/>
    </location>
</feature>
<dbReference type="PROSITE" id="PS51375">
    <property type="entry name" value="PPR"/>
    <property type="match status" value="6"/>
</dbReference>
<dbReference type="PANTHER" id="PTHR47926:SF426">
    <property type="entry name" value="TETRATRICOPEPTIDE-LIKE HELICAL DOMAIN SUPERFAMILY, DYW DOMAIN-CONTAINING PROTEIN"/>
    <property type="match status" value="1"/>
</dbReference>
<dbReference type="Pfam" id="PF01535">
    <property type="entry name" value="PPR"/>
    <property type="match status" value="3"/>
</dbReference>
<keyword evidence="2" id="KW-0677">Repeat</keyword>
<dbReference type="FunFam" id="1.25.40.10:FF:000031">
    <property type="entry name" value="Pentatricopeptide repeat-containing protein mitochondrial"/>
    <property type="match status" value="1"/>
</dbReference>
<feature type="repeat" description="PPR" evidence="3">
    <location>
        <begin position="41"/>
        <end position="75"/>
    </location>
</feature>
<dbReference type="InterPro" id="IPR032867">
    <property type="entry name" value="DYW_dom"/>
</dbReference>
<feature type="repeat" description="PPR" evidence="3">
    <location>
        <begin position="279"/>
        <end position="313"/>
    </location>
</feature>
<protein>
    <submittedName>
        <fullName evidence="5">Pentatricopeptide repeat protein</fullName>
    </submittedName>
</protein>
<dbReference type="Pfam" id="PF14432">
    <property type="entry name" value="DYW_deaminase"/>
    <property type="match status" value="1"/>
</dbReference>
<dbReference type="EMBL" id="MH004817">
    <property type="protein sequence ID" value="AYM00817.1"/>
    <property type="molecule type" value="mRNA"/>
</dbReference>
<evidence type="ECO:0000256" key="1">
    <source>
        <dbReference type="ARBA" id="ARBA00006643"/>
    </source>
</evidence>
<dbReference type="InterPro" id="IPR011990">
    <property type="entry name" value="TPR-like_helical_dom_sf"/>
</dbReference>
<name>A0A678WDI5_SALMI</name>
<feature type="repeat" description="PPR" evidence="3">
    <location>
        <begin position="143"/>
        <end position="177"/>
    </location>
</feature>
<sequence>MLAKVPTGLPLHLNAKFIKKFLNLGDLARARQLFDGISEPDVQSWTILISAYTKTGRSRDAIKLYTEVKNRGKINLDKFVILAAAKACAVSGDLAKAKEVHFDALNHKFSSDLLIGNALIDMYGKCKYFKGGEQVFRDLRIKDVITWTSFCSCCVNCGLPEAALRAFRDMVVSGVRPNAMTLSSVVPACSRLSVCIRGARCMVLPSRMGWGENQFVSSALVDMYSSCSSIKHAQSVFANMPRPDVASWNAIISAYFANGEGERALDTFQHMRSRGVKLDRVSWNSIVSGCADNGKAREALELLRDMQRVGCKPNQITVTSALTACTVLEAWRGGNEVHAYITRHCLMEDLAATTALVLIYAKAGDVEASNRLFRMMPLRDTVAWNTIIIANSMHGRGEKAVSLFNEMVGSGVKPNSVTFTGVLSGCSHAQMVDEGLSIFDSMMKDHEVEPDAEHYSCVVDVLSRGGRLVQAHNFIQQMSSEPSAAAWGALLGACRTYKNVELGRLAARRLFEIEPNNPGNYVLLFNILAAAKQWGEASEVRRLMRDRGIRKMPGCSWIRVNNRVHTFVVGDKDNDMSSEMYKFLDEVRVKMKLAGLYPDTEFVLQDLDGEEQEHSLCNHSEKLAVAFGILSLRDESSIRVFKNLRICGDCHNTIKFIAKFAGIRIVVRDSLRFHHFEEGLCSCREFW</sequence>
<evidence type="ECO:0000313" key="5">
    <source>
        <dbReference type="EMBL" id="AYM00817.1"/>
    </source>
</evidence>
<feature type="repeat" description="PPR" evidence="3">
    <location>
        <begin position="415"/>
        <end position="450"/>
    </location>
</feature>
<dbReference type="SUPFAM" id="SSF48452">
    <property type="entry name" value="TPR-like"/>
    <property type="match status" value="1"/>
</dbReference>
<dbReference type="GO" id="GO:0008270">
    <property type="term" value="F:zinc ion binding"/>
    <property type="evidence" value="ECO:0007669"/>
    <property type="project" value="InterPro"/>
</dbReference>
<dbReference type="GO" id="GO:0003723">
    <property type="term" value="F:RNA binding"/>
    <property type="evidence" value="ECO:0007669"/>
    <property type="project" value="InterPro"/>
</dbReference>
<feature type="domain" description="DYW" evidence="4">
    <location>
        <begin position="595"/>
        <end position="687"/>
    </location>
</feature>
<dbReference type="Pfam" id="PF13041">
    <property type="entry name" value="PPR_2"/>
    <property type="match status" value="2"/>
</dbReference>
<dbReference type="Gene3D" id="1.25.40.10">
    <property type="entry name" value="Tetratricopeptide repeat domain"/>
    <property type="match status" value="4"/>
</dbReference>
<dbReference type="GO" id="GO:0009451">
    <property type="term" value="P:RNA modification"/>
    <property type="evidence" value="ECO:0007669"/>
    <property type="project" value="InterPro"/>
</dbReference>
<dbReference type="PANTHER" id="PTHR47926">
    <property type="entry name" value="PENTATRICOPEPTIDE REPEAT-CONTAINING PROTEIN"/>
    <property type="match status" value="1"/>
</dbReference>
<evidence type="ECO:0000256" key="2">
    <source>
        <dbReference type="ARBA" id="ARBA00022737"/>
    </source>
</evidence>
<evidence type="ECO:0000259" key="4">
    <source>
        <dbReference type="Pfam" id="PF14432"/>
    </source>
</evidence>
<reference evidence="5" key="2">
    <citation type="submission" date="2018-02" db="EMBL/GenBank/DDBJ databases">
        <authorList>
            <person name="Li H.Q."/>
            <person name="Lu S.F."/>
        </authorList>
    </citation>
    <scope>NUCLEOTIDE SEQUENCE</scope>
</reference>
<dbReference type="InterPro" id="IPR002885">
    <property type="entry name" value="PPR_rpt"/>
</dbReference>
<evidence type="ECO:0000256" key="3">
    <source>
        <dbReference type="PROSITE-ProRule" id="PRU00708"/>
    </source>
</evidence>
<organism evidence="5">
    <name type="scientific">Salvia miltiorrhiza</name>
    <name type="common">Chinese sage</name>
    <dbReference type="NCBI Taxonomy" id="226208"/>
    <lineage>
        <taxon>Eukaryota</taxon>
        <taxon>Viridiplantae</taxon>
        <taxon>Streptophyta</taxon>
        <taxon>Embryophyta</taxon>
        <taxon>Tracheophyta</taxon>
        <taxon>Spermatophyta</taxon>
        <taxon>Magnoliopsida</taxon>
        <taxon>eudicotyledons</taxon>
        <taxon>Gunneridae</taxon>
        <taxon>Pentapetalae</taxon>
        <taxon>asterids</taxon>
        <taxon>lamiids</taxon>
        <taxon>Lamiales</taxon>
        <taxon>Lamiaceae</taxon>
        <taxon>Nepetoideae</taxon>
        <taxon>Mentheae</taxon>
        <taxon>Salviinae</taxon>
        <taxon>Salvia</taxon>
        <taxon>Salvia incertae sedis</taxon>
    </lineage>
</organism>
<proteinExistence type="evidence at transcript level"/>
<dbReference type="InterPro" id="IPR046960">
    <property type="entry name" value="PPR_At4g14850-like_plant"/>
</dbReference>